<dbReference type="RefSeq" id="WP_379928735.1">
    <property type="nucleotide sequence ID" value="NZ_JBHUMM010000010.1"/>
</dbReference>
<keyword evidence="4" id="KW-1185">Reference proteome</keyword>
<sequence length="77" mass="9113">MAQKYFKFLGFAMGKNGKGVHIRVHCQSLAEAKKKLKELTSRNQGRNGRKVMEKVKNYIRDWIDYFYLADMKRILQS</sequence>
<gene>
    <name evidence="3" type="ORF">ACFSUC_06655</name>
</gene>
<keyword evidence="1" id="KW-0175">Coiled coil</keyword>
<reference evidence="4" key="1">
    <citation type="journal article" date="2019" name="Int. J. Syst. Evol. Microbiol.">
        <title>The Global Catalogue of Microorganisms (GCM) 10K type strain sequencing project: providing services to taxonomists for standard genome sequencing and annotation.</title>
        <authorList>
            <consortium name="The Broad Institute Genomics Platform"/>
            <consortium name="The Broad Institute Genome Sequencing Center for Infectious Disease"/>
            <person name="Wu L."/>
            <person name="Ma J."/>
        </authorList>
    </citation>
    <scope>NUCLEOTIDE SEQUENCE [LARGE SCALE GENOMIC DNA]</scope>
    <source>
        <strain evidence="4">KCTC 33676</strain>
    </source>
</reference>
<evidence type="ECO:0000313" key="4">
    <source>
        <dbReference type="Proteomes" id="UP001597497"/>
    </source>
</evidence>
<evidence type="ECO:0000313" key="3">
    <source>
        <dbReference type="EMBL" id="MFD2671283.1"/>
    </source>
</evidence>
<dbReference type="InterPro" id="IPR013597">
    <property type="entry name" value="Mat_intron_G2"/>
</dbReference>
<dbReference type="Pfam" id="PF08388">
    <property type="entry name" value="GIIM"/>
    <property type="match status" value="1"/>
</dbReference>
<proteinExistence type="predicted"/>
<evidence type="ECO:0000259" key="2">
    <source>
        <dbReference type="Pfam" id="PF08388"/>
    </source>
</evidence>
<dbReference type="Proteomes" id="UP001597497">
    <property type="component" value="Unassembled WGS sequence"/>
</dbReference>
<protein>
    <submittedName>
        <fullName evidence="3">Group II intron maturase-specific domain-containing protein</fullName>
    </submittedName>
</protein>
<feature type="coiled-coil region" evidence="1">
    <location>
        <begin position="22"/>
        <end position="49"/>
    </location>
</feature>
<name>A0ABW5R8F6_9BACL</name>
<feature type="domain" description="Group II intron maturase-specific" evidence="2">
    <location>
        <begin position="31"/>
        <end position="76"/>
    </location>
</feature>
<accession>A0ABW5R8F6</accession>
<dbReference type="EMBL" id="JBHUMM010000010">
    <property type="protein sequence ID" value="MFD2671283.1"/>
    <property type="molecule type" value="Genomic_DNA"/>
</dbReference>
<evidence type="ECO:0000256" key="1">
    <source>
        <dbReference type="SAM" id="Coils"/>
    </source>
</evidence>
<comment type="caution">
    <text evidence="3">The sequence shown here is derived from an EMBL/GenBank/DDBJ whole genome shotgun (WGS) entry which is preliminary data.</text>
</comment>
<organism evidence="3 4">
    <name type="scientific">Marinicrinis sediminis</name>
    <dbReference type="NCBI Taxonomy" id="1652465"/>
    <lineage>
        <taxon>Bacteria</taxon>
        <taxon>Bacillati</taxon>
        <taxon>Bacillota</taxon>
        <taxon>Bacilli</taxon>
        <taxon>Bacillales</taxon>
        <taxon>Paenibacillaceae</taxon>
    </lineage>
</organism>